<feature type="compositionally biased region" description="Basic and acidic residues" evidence="8">
    <location>
        <begin position="137"/>
        <end position="155"/>
    </location>
</feature>
<dbReference type="PANTHER" id="PTHR23236:SF25">
    <property type="entry name" value="RNA-BINDING PROTEIN 34"/>
    <property type="match status" value="1"/>
</dbReference>
<dbReference type="InterPro" id="IPR000504">
    <property type="entry name" value="RRM_dom"/>
</dbReference>
<dbReference type="GO" id="GO:0005730">
    <property type="term" value="C:nucleolus"/>
    <property type="evidence" value="ECO:0007669"/>
    <property type="project" value="UniProtKB-SubCell"/>
</dbReference>
<feature type="compositionally biased region" description="Basic residues" evidence="8">
    <location>
        <begin position="528"/>
        <end position="542"/>
    </location>
</feature>
<feature type="region of interest" description="Disordered" evidence="8">
    <location>
        <begin position="1"/>
        <end position="45"/>
    </location>
</feature>
<evidence type="ECO:0000256" key="7">
    <source>
        <dbReference type="PROSITE-ProRule" id="PRU00176"/>
    </source>
</evidence>
<dbReference type="PROSITE" id="PS50102">
    <property type="entry name" value="RRM"/>
    <property type="match status" value="2"/>
</dbReference>
<comment type="similarity">
    <text evidence="3">Belongs to the RRM RBM34 family.</text>
</comment>
<evidence type="ECO:0000256" key="2">
    <source>
        <dbReference type="ARBA" id="ARBA00004604"/>
    </source>
</evidence>
<feature type="compositionally biased region" description="Basic and acidic residues" evidence="8">
    <location>
        <begin position="1"/>
        <end position="25"/>
    </location>
</feature>
<feature type="domain" description="RRM" evidence="9">
    <location>
        <begin position="345"/>
        <end position="450"/>
    </location>
</feature>
<sequence>MAEKKSKDKAPKGHKDKKENREKKDKKVSKSTTQAEKLGPSVSLLADEKNLDSNLSSLFAAKPAPAKPVVQRAIPEAKASSDDDDAEEPPSHISAGSRNGETIANIEEPVAVLNEETSEKKSRKRKRKDQADDLEDSYMRKLARQDEQEDIKQRQEQVGSKAVLPLASARESDDEENDLEMEVDREADSEEENEDDEQTADGYVPPQHETQAAASNDLEKAGRTVFVGNVSTSAITTKSARKTFEKHLTSFFDQLPKSTDAKAPANKIENMRFRSTPYAPQLPKKAAYARGEVMSTTAQSTNAYVVYSSPALAREACRRLNGTVVLDRHIRVDSVAHPAPVAHKRCVFVGGLSFVDDETNIIAANEAEGREKRKQNQKPSDVEEGLWRLFAKHGTVESVRVIRDKNTRVGIGIAYVQFTDENAVEGALSEDGKKAPPMLPRKLRVTRAKAMKRSKPTADKSKGKPGQSEGYQRKITPGEATLRGRLGKLMGKAAAATAPPGFKGPESFVFEGHRASSKQKNSGLKLGKAAKRKGKPTNRSARRAAAYKAGDNKKKAT</sequence>
<feature type="region of interest" description="Disordered" evidence="8">
    <location>
        <begin position="445"/>
        <end position="479"/>
    </location>
</feature>
<evidence type="ECO:0000256" key="8">
    <source>
        <dbReference type="SAM" id="MobiDB-lite"/>
    </source>
</evidence>
<keyword evidence="6" id="KW-0539">Nucleus</keyword>
<dbReference type="Pfam" id="PF00076">
    <property type="entry name" value="RRM_1"/>
    <property type="match status" value="1"/>
</dbReference>
<evidence type="ECO:0000313" key="11">
    <source>
        <dbReference type="Proteomes" id="UP000503462"/>
    </source>
</evidence>
<dbReference type="GO" id="GO:0019843">
    <property type="term" value="F:rRNA binding"/>
    <property type="evidence" value="ECO:0007669"/>
    <property type="project" value="TreeGrafter"/>
</dbReference>
<feature type="region of interest" description="Disordered" evidence="8">
    <location>
        <begin position="59"/>
        <end position="205"/>
    </location>
</feature>
<dbReference type="InterPro" id="IPR012677">
    <property type="entry name" value="Nucleotide-bd_a/b_plait_sf"/>
</dbReference>
<dbReference type="Gene3D" id="3.30.70.330">
    <property type="match status" value="2"/>
</dbReference>
<evidence type="ECO:0000259" key="9">
    <source>
        <dbReference type="PROSITE" id="PS50102"/>
    </source>
</evidence>
<gene>
    <name evidence="10" type="ORF">AMS68_002445</name>
</gene>
<comment type="function">
    <text evidence="1">Involved in pre-25S rRNA processing.</text>
</comment>
<proteinExistence type="inferred from homology"/>
<dbReference type="PANTHER" id="PTHR23236">
    <property type="entry name" value="EUKARYOTIC TRANSLATION INITIATION FACTOR 4B/4H"/>
    <property type="match status" value="1"/>
</dbReference>
<name>A0A6H0XQL1_9PEZI</name>
<feature type="compositionally biased region" description="Acidic residues" evidence="8">
    <location>
        <begin position="172"/>
        <end position="199"/>
    </location>
</feature>
<dbReference type="SMART" id="SM00360">
    <property type="entry name" value="RRM"/>
    <property type="match status" value="2"/>
</dbReference>
<evidence type="ECO:0000256" key="3">
    <source>
        <dbReference type="ARBA" id="ARBA00007077"/>
    </source>
</evidence>
<keyword evidence="11" id="KW-1185">Reference proteome</keyword>
<evidence type="ECO:0000256" key="1">
    <source>
        <dbReference type="ARBA" id="ARBA00002475"/>
    </source>
</evidence>
<reference evidence="10 11" key="1">
    <citation type="journal article" date="2016" name="Sci. Rep.">
        <title>Peltaster fructicola genome reveals evolution from an invasive phytopathogen to an ectophytic parasite.</title>
        <authorList>
            <person name="Xu C."/>
            <person name="Chen H."/>
            <person name="Gleason M.L."/>
            <person name="Xu J.R."/>
            <person name="Liu H."/>
            <person name="Zhang R."/>
            <person name="Sun G."/>
        </authorList>
    </citation>
    <scope>NUCLEOTIDE SEQUENCE [LARGE SCALE GENOMIC DNA]</scope>
    <source>
        <strain evidence="10 11">LNHT1506</strain>
    </source>
</reference>
<dbReference type="EMBL" id="CP051140">
    <property type="protein sequence ID" value="QIW96927.1"/>
    <property type="molecule type" value="Genomic_DNA"/>
</dbReference>
<feature type="region of interest" description="Disordered" evidence="8">
    <location>
        <begin position="496"/>
        <end position="557"/>
    </location>
</feature>
<dbReference type="InterPro" id="IPR035979">
    <property type="entry name" value="RBD_domain_sf"/>
</dbReference>
<evidence type="ECO:0000256" key="4">
    <source>
        <dbReference type="ARBA" id="ARBA00015520"/>
    </source>
</evidence>
<comment type="subcellular location">
    <subcellularLocation>
        <location evidence="2">Nucleus</location>
        <location evidence="2">Nucleolus</location>
    </subcellularLocation>
</comment>
<protein>
    <recommendedName>
        <fullName evidence="4">Nucleolar protein 12</fullName>
    </recommendedName>
</protein>
<evidence type="ECO:0000256" key="6">
    <source>
        <dbReference type="ARBA" id="ARBA00023242"/>
    </source>
</evidence>
<dbReference type="AlphaFoldDB" id="A0A6H0XQL1"/>
<dbReference type="Proteomes" id="UP000503462">
    <property type="component" value="Chromosome 2"/>
</dbReference>
<dbReference type="GO" id="GO:0000463">
    <property type="term" value="P:maturation of LSU-rRNA from tricistronic rRNA transcript (SSU-rRNA, 5.8S rRNA, LSU-rRNA)"/>
    <property type="evidence" value="ECO:0007669"/>
    <property type="project" value="TreeGrafter"/>
</dbReference>
<feature type="compositionally biased region" description="Basic residues" evidence="8">
    <location>
        <begin position="445"/>
        <end position="455"/>
    </location>
</feature>
<feature type="domain" description="RRM" evidence="9">
    <location>
        <begin position="223"/>
        <end position="337"/>
    </location>
</feature>
<evidence type="ECO:0000313" key="10">
    <source>
        <dbReference type="EMBL" id="QIW96927.1"/>
    </source>
</evidence>
<evidence type="ECO:0000256" key="5">
    <source>
        <dbReference type="ARBA" id="ARBA00022884"/>
    </source>
</evidence>
<keyword evidence="5 7" id="KW-0694">RNA-binding</keyword>
<organism evidence="10 11">
    <name type="scientific">Peltaster fructicola</name>
    <dbReference type="NCBI Taxonomy" id="286661"/>
    <lineage>
        <taxon>Eukaryota</taxon>
        <taxon>Fungi</taxon>
        <taxon>Dikarya</taxon>
        <taxon>Ascomycota</taxon>
        <taxon>Pezizomycotina</taxon>
        <taxon>Dothideomycetes</taxon>
        <taxon>Dothideomycetes incertae sedis</taxon>
        <taxon>Peltaster</taxon>
    </lineage>
</organism>
<dbReference type="OrthoDB" id="442677at2759"/>
<accession>A0A6H0XQL1</accession>
<dbReference type="SUPFAM" id="SSF54928">
    <property type="entry name" value="RNA-binding domain, RBD"/>
    <property type="match status" value="2"/>
</dbReference>